<dbReference type="EMBL" id="JAFCMP010000124">
    <property type="protein sequence ID" value="KAG5185707.1"/>
    <property type="molecule type" value="Genomic_DNA"/>
</dbReference>
<reference evidence="1" key="1">
    <citation type="submission" date="2021-02" db="EMBL/GenBank/DDBJ databases">
        <title>First Annotated Genome of the Yellow-green Alga Tribonema minus.</title>
        <authorList>
            <person name="Mahan K.M."/>
        </authorList>
    </citation>
    <scope>NUCLEOTIDE SEQUENCE</scope>
    <source>
        <strain evidence="1">UTEX B ZZ1240</strain>
    </source>
</reference>
<comment type="caution">
    <text evidence="1">The sequence shown here is derived from an EMBL/GenBank/DDBJ whole genome shotgun (WGS) entry which is preliminary data.</text>
</comment>
<accession>A0A835Z4V5</accession>
<gene>
    <name evidence="1" type="ORF">JKP88DRAFT_219170</name>
</gene>
<dbReference type="AlphaFoldDB" id="A0A835Z4V5"/>
<dbReference type="Proteomes" id="UP000664859">
    <property type="component" value="Unassembled WGS sequence"/>
</dbReference>
<evidence type="ECO:0000313" key="1">
    <source>
        <dbReference type="EMBL" id="KAG5185707.1"/>
    </source>
</evidence>
<organism evidence="1 2">
    <name type="scientific">Tribonema minus</name>
    <dbReference type="NCBI Taxonomy" id="303371"/>
    <lineage>
        <taxon>Eukaryota</taxon>
        <taxon>Sar</taxon>
        <taxon>Stramenopiles</taxon>
        <taxon>Ochrophyta</taxon>
        <taxon>PX clade</taxon>
        <taxon>Xanthophyceae</taxon>
        <taxon>Tribonematales</taxon>
        <taxon>Tribonemataceae</taxon>
        <taxon>Tribonema</taxon>
    </lineage>
</organism>
<proteinExistence type="predicted"/>
<sequence>MWVHRCTILDSVPLAAKLHVFASERHYQLFSTNMYRQVGYRWLPRLCSALQLRLPGLRTQVSPCQYAAAILTVQTTSVDAIRIIVVLAPSGLEHVLGGVLLGLQIIAHLSFGLVDLALRLHPLIAQDLTSGVLLIRKRENERAMCGSAHLQVAVDVVGSALALLLGRRGLLLGVTFSLHLVVADGLADGGLGLSDDLVRRSGHLQQERGRR</sequence>
<evidence type="ECO:0000313" key="2">
    <source>
        <dbReference type="Proteomes" id="UP000664859"/>
    </source>
</evidence>
<name>A0A835Z4V5_9STRA</name>
<protein>
    <submittedName>
        <fullName evidence="1">Uncharacterized protein</fullName>
    </submittedName>
</protein>
<keyword evidence="2" id="KW-1185">Reference proteome</keyword>